<dbReference type="InterPro" id="IPR052934">
    <property type="entry name" value="Methyl-DNA_Rec/Restrict_Enz"/>
</dbReference>
<reference evidence="3 4" key="1">
    <citation type="submission" date="2018-03" db="EMBL/GenBank/DDBJ databases">
        <title>Whole genome sequencing of Histamine producing bacteria.</title>
        <authorList>
            <person name="Butler K."/>
        </authorList>
    </citation>
    <scope>NUCLEOTIDE SEQUENCE [LARGE SCALE GENOMIC DNA]</scope>
    <source>
        <strain evidence="3 4">DSM 16190</strain>
    </source>
</reference>
<dbReference type="Proteomes" id="UP000240904">
    <property type="component" value="Unassembled WGS sequence"/>
</dbReference>
<protein>
    <submittedName>
        <fullName evidence="3">Uncharacterized protein</fullName>
    </submittedName>
</protein>
<accession>A0A2T3MWW7</accession>
<dbReference type="Gene3D" id="3.40.50.300">
    <property type="entry name" value="P-loop containing nucleotide triphosphate hydrolases"/>
    <property type="match status" value="1"/>
</dbReference>
<dbReference type="InterPro" id="IPR055649">
    <property type="entry name" value="DUF7225"/>
</dbReference>
<comment type="caution">
    <text evidence="3">The sequence shown here is derived from an EMBL/GenBank/DDBJ whole genome shotgun (WGS) entry which is preliminary data.</text>
</comment>
<dbReference type="PANTHER" id="PTHR37291:SF1">
    <property type="entry name" value="TYPE IV METHYL-DIRECTED RESTRICTION ENZYME ECOKMCRB SUBUNIT"/>
    <property type="match status" value="1"/>
</dbReference>
<dbReference type="SUPFAM" id="SSF52540">
    <property type="entry name" value="P-loop containing nucleoside triphosphate hydrolases"/>
    <property type="match status" value="1"/>
</dbReference>
<feature type="domain" description="DUF7225" evidence="2">
    <location>
        <begin position="118"/>
        <end position="219"/>
    </location>
</feature>
<feature type="domain" description="ATPase dynein-related AAA" evidence="1">
    <location>
        <begin position="287"/>
        <end position="431"/>
    </location>
</feature>
<keyword evidence="4" id="KW-1185">Reference proteome</keyword>
<evidence type="ECO:0000259" key="2">
    <source>
        <dbReference type="Pfam" id="PF23870"/>
    </source>
</evidence>
<dbReference type="InterPro" id="IPR011704">
    <property type="entry name" value="ATPase_dyneun-rel_AAA"/>
</dbReference>
<evidence type="ECO:0000313" key="4">
    <source>
        <dbReference type="Proteomes" id="UP000240904"/>
    </source>
</evidence>
<proteinExistence type="predicted"/>
<dbReference type="Pfam" id="PF07728">
    <property type="entry name" value="AAA_5"/>
    <property type="match status" value="1"/>
</dbReference>
<organism evidence="3 4">
    <name type="scientific">Photobacterium lipolyticum</name>
    <dbReference type="NCBI Taxonomy" id="266810"/>
    <lineage>
        <taxon>Bacteria</taxon>
        <taxon>Pseudomonadati</taxon>
        <taxon>Pseudomonadota</taxon>
        <taxon>Gammaproteobacteria</taxon>
        <taxon>Vibrionales</taxon>
        <taxon>Vibrionaceae</taxon>
        <taxon>Photobacterium</taxon>
    </lineage>
</organism>
<sequence>MLTEVCGEFDVWTSQSGLRCGLKEHSENKGHHLFQIDLKKGHFGFGISRRIGNDQDSAYTTACGKYHLIPRVDSEQVMSYIKDNLTSKTPLARSLGFLPKERKGFLPSDYGIALSRAEKLIAALKDNLGDSFSTLELKVLMEDAGIAESSCIPNDFTYNHWNDGEITTKNSEVKKRKLLKQALFERNGESYCYLGPESDYTGHISNAAEAKVGKWENGMIVEWYVNKDPQMASSVDNKVMKHSSEYPLNSIYYGPPGTGKTYHTIEGAVRAAEPDFVVTNDRDALKTQYDALVSAKRIRFVTFHQSFGYEEFVQGLRAETDDNGQIRYQVKDGIFKQICDDASGDRNNNYVLIIDEINRGNISKIFGELITLIEPSKRTGETNKEALSVRLPYSKDTAPDFSVPDNLYIIGTMNTADRSLAMMDTALRRRFDFKEMMPNPARLQDTVVHGINLRDLLTIMNQRIEVLYNREHTLGHAFFIPVKEMMEQRGEKAAFVELQSAFKNKIIPLLEEYFFEDWHKIRLILGDNQKKEDCQFVQEHRLNNLNDLFGPGYEADSFGQQQSRYEINSSAFTSIQAYLGILGGNVSANPADSTLQRVNPETEAA</sequence>
<dbReference type="GO" id="GO:0016887">
    <property type="term" value="F:ATP hydrolysis activity"/>
    <property type="evidence" value="ECO:0007669"/>
    <property type="project" value="InterPro"/>
</dbReference>
<dbReference type="AlphaFoldDB" id="A0A2T3MWW7"/>
<dbReference type="EMBL" id="PYMC01000009">
    <property type="protein sequence ID" value="PSW04475.1"/>
    <property type="molecule type" value="Genomic_DNA"/>
</dbReference>
<evidence type="ECO:0000259" key="1">
    <source>
        <dbReference type="Pfam" id="PF07728"/>
    </source>
</evidence>
<evidence type="ECO:0000313" key="3">
    <source>
        <dbReference type="EMBL" id="PSW04475.1"/>
    </source>
</evidence>
<gene>
    <name evidence="3" type="ORF">C9I89_13800</name>
</gene>
<dbReference type="OrthoDB" id="9781481at2"/>
<dbReference type="Pfam" id="PF23870">
    <property type="entry name" value="DUF7225"/>
    <property type="match status" value="1"/>
</dbReference>
<name>A0A2T3MWW7_9GAMM</name>
<dbReference type="PANTHER" id="PTHR37291">
    <property type="entry name" value="5-METHYLCYTOSINE-SPECIFIC RESTRICTION ENZYME B"/>
    <property type="match status" value="1"/>
</dbReference>
<dbReference type="GO" id="GO:0005524">
    <property type="term" value="F:ATP binding"/>
    <property type="evidence" value="ECO:0007669"/>
    <property type="project" value="InterPro"/>
</dbReference>
<dbReference type="InterPro" id="IPR027417">
    <property type="entry name" value="P-loop_NTPase"/>
</dbReference>